<accession>A0ABW2XKR9</accession>
<evidence type="ECO:0000313" key="3">
    <source>
        <dbReference type="Proteomes" id="UP001597063"/>
    </source>
</evidence>
<dbReference type="Proteomes" id="UP001597063">
    <property type="component" value="Unassembled WGS sequence"/>
</dbReference>
<dbReference type="EMBL" id="JBHTGP010000006">
    <property type="protein sequence ID" value="MFD0685106.1"/>
    <property type="molecule type" value="Genomic_DNA"/>
</dbReference>
<proteinExistence type="predicted"/>
<feature type="region of interest" description="Disordered" evidence="1">
    <location>
        <begin position="14"/>
        <end position="38"/>
    </location>
</feature>
<dbReference type="RefSeq" id="WP_207399951.1">
    <property type="nucleotide sequence ID" value="NZ_CAACUY010000085.1"/>
</dbReference>
<feature type="compositionally biased region" description="Low complexity" evidence="1">
    <location>
        <begin position="19"/>
        <end position="28"/>
    </location>
</feature>
<organism evidence="2 3">
    <name type="scientific">Actinomadura fibrosa</name>
    <dbReference type="NCBI Taxonomy" id="111802"/>
    <lineage>
        <taxon>Bacteria</taxon>
        <taxon>Bacillati</taxon>
        <taxon>Actinomycetota</taxon>
        <taxon>Actinomycetes</taxon>
        <taxon>Streptosporangiales</taxon>
        <taxon>Thermomonosporaceae</taxon>
        <taxon>Actinomadura</taxon>
    </lineage>
</organism>
<gene>
    <name evidence="2" type="ORF">ACFQZM_11405</name>
</gene>
<evidence type="ECO:0008006" key="4">
    <source>
        <dbReference type="Google" id="ProtNLM"/>
    </source>
</evidence>
<evidence type="ECO:0000313" key="2">
    <source>
        <dbReference type="EMBL" id="MFD0685106.1"/>
    </source>
</evidence>
<comment type="caution">
    <text evidence="2">The sequence shown here is derived from an EMBL/GenBank/DDBJ whole genome shotgun (WGS) entry which is preliminary data.</text>
</comment>
<reference evidence="3" key="1">
    <citation type="journal article" date="2019" name="Int. J. Syst. Evol. Microbiol.">
        <title>The Global Catalogue of Microorganisms (GCM) 10K type strain sequencing project: providing services to taxonomists for standard genome sequencing and annotation.</title>
        <authorList>
            <consortium name="The Broad Institute Genomics Platform"/>
            <consortium name="The Broad Institute Genome Sequencing Center for Infectious Disease"/>
            <person name="Wu L."/>
            <person name="Ma J."/>
        </authorList>
    </citation>
    <scope>NUCLEOTIDE SEQUENCE [LARGE SCALE GENOMIC DNA]</scope>
    <source>
        <strain evidence="3">JCM 9371</strain>
    </source>
</reference>
<sequence>MAALAIGALALSGCTSDGKAASSTSPSASKPPPAANGTNVAACAAGRCEVQVSASTKIPVPRDTRVDSVQIQSITADTVTVVGRVLGTRSEGLCTGRKCSSSVAGGRFTLQLGPDSTGTENGLSVTVVTITGKTAIIRFGPV</sequence>
<protein>
    <recommendedName>
        <fullName evidence="4">Lipoprotein</fullName>
    </recommendedName>
</protein>
<keyword evidence="3" id="KW-1185">Reference proteome</keyword>
<evidence type="ECO:0000256" key="1">
    <source>
        <dbReference type="SAM" id="MobiDB-lite"/>
    </source>
</evidence>
<name>A0ABW2XKR9_9ACTN</name>